<dbReference type="GO" id="GO:0008757">
    <property type="term" value="F:S-adenosylmethionine-dependent methyltransferase activity"/>
    <property type="evidence" value="ECO:0007669"/>
    <property type="project" value="InterPro"/>
</dbReference>
<protein>
    <recommendedName>
        <fullName evidence="1">Methyltransferase type 11 domain-containing protein</fullName>
    </recommendedName>
</protein>
<sequence length="212" mass="24550">MAKAQNEADAHKHMTRQYANDNLSGQFKGWVKDKNDGLRWIEQRWQMVDRRMEVFEAGMGDATHLREWPAFIYGRINYTGVDFVREVVDAMAERFPSEQSKNTYGLLNFSDIPEEFGGTQFDTVLLLDVLYHIPSDDVYQALLDWAFTHARKYVFMTHATNLSQKFDGAAGPGASGYCWFPRIPELPDGWKIVWQRTANTMQSQRGIILERE</sequence>
<gene>
    <name evidence="2" type="ORF">LCGC14_2716790</name>
</gene>
<dbReference type="SUPFAM" id="SSF53335">
    <property type="entry name" value="S-adenosyl-L-methionine-dependent methyltransferases"/>
    <property type="match status" value="1"/>
</dbReference>
<dbReference type="EMBL" id="LAZR01048821">
    <property type="protein sequence ID" value="KKK91057.1"/>
    <property type="molecule type" value="Genomic_DNA"/>
</dbReference>
<proteinExistence type="predicted"/>
<evidence type="ECO:0000259" key="1">
    <source>
        <dbReference type="Pfam" id="PF08241"/>
    </source>
</evidence>
<dbReference type="AlphaFoldDB" id="A0A0F8ZB77"/>
<accession>A0A0F8ZB77</accession>
<feature type="domain" description="Methyltransferase type 11" evidence="1">
    <location>
        <begin position="56"/>
        <end position="143"/>
    </location>
</feature>
<dbReference type="InterPro" id="IPR029063">
    <property type="entry name" value="SAM-dependent_MTases_sf"/>
</dbReference>
<dbReference type="InterPro" id="IPR013216">
    <property type="entry name" value="Methyltransf_11"/>
</dbReference>
<name>A0A0F8ZB77_9ZZZZ</name>
<dbReference type="Pfam" id="PF08241">
    <property type="entry name" value="Methyltransf_11"/>
    <property type="match status" value="1"/>
</dbReference>
<evidence type="ECO:0000313" key="2">
    <source>
        <dbReference type="EMBL" id="KKK91057.1"/>
    </source>
</evidence>
<reference evidence="2" key="1">
    <citation type="journal article" date="2015" name="Nature">
        <title>Complex archaea that bridge the gap between prokaryotes and eukaryotes.</title>
        <authorList>
            <person name="Spang A."/>
            <person name="Saw J.H."/>
            <person name="Jorgensen S.L."/>
            <person name="Zaremba-Niedzwiedzka K."/>
            <person name="Martijn J."/>
            <person name="Lind A.E."/>
            <person name="van Eijk R."/>
            <person name="Schleper C."/>
            <person name="Guy L."/>
            <person name="Ettema T.J."/>
        </authorList>
    </citation>
    <scope>NUCLEOTIDE SEQUENCE</scope>
</reference>
<dbReference type="Gene3D" id="3.40.50.150">
    <property type="entry name" value="Vaccinia Virus protein VP39"/>
    <property type="match status" value="1"/>
</dbReference>
<comment type="caution">
    <text evidence="2">The sequence shown here is derived from an EMBL/GenBank/DDBJ whole genome shotgun (WGS) entry which is preliminary data.</text>
</comment>
<organism evidence="2">
    <name type="scientific">marine sediment metagenome</name>
    <dbReference type="NCBI Taxonomy" id="412755"/>
    <lineage>
        <taxon>unclassified sequences</taxon>
        <taxon>metagenomes</taxon>
        <taxon>ecological metagenomes</taxon>
    </lineage>
</organism>